<accession>A0AAV7NWG5</accession>
<dbReference type="AlphaFoldDB" id="A0AAV7NWG5"/>
<evidence type="ECO:0000256" key="1">
    <source>
        <dbReference type="SAM" id="MobiDB-lite"/>
    </source>
</evidence>
<proteinExistence type="predicted"/>
<name>A0AAV7NWG5_PLEWA</name>
<reference evidence="2" key="1">
    <citation type="journal article" date="2022" name="bioRxiv">
        <title>Sequencing and chromosome-scale assembly of the giantPleurodeles waltlgenome.</title>
        <authorList>
            <person name="Brown T."/>
            <person name="Elewa A."/>
            <person name="Iarovenko S."/>
            <person name="Subramanian E."/>
            <person name="Araus A.J."/>
            <person name="Petzold A."/>
            <person name="Susuki M."/>
            <person name="Suzuki K.-i.T."/>
            <person name="Hayashi T."/>
            <person name="Toyoda A."/>
            <person name="Oliveira C."/>
            <person name="Osipova E."/>
            <person name="Leigh N.D."/>
            <person name="Simon A."/>
            <person name="Yun M.H."/>
        </authorList>
    </citation>
    <scope>NUCLEOTIDE SEQUENCE</scope>
    <source>
        <strain evidence="2">20211129_DDA</strain>
        <tissue evidence="2">Liver</tissue>
    </source>
</reference>
<sequence>MFFQLVHSGNPLALKCEKTVTFLAALSARETQRGRSVPDRVTFPGRPAALSGAGRVAAARGRAEQTAGAVEEKAPEPSYSVPGGSLSAGGTPVQATHKKATEISVAFMRNVTVFPLFYVVSVN</sequence>
<organism evidence="2 3">
    <name type="scientific">Pleurodeles waltl</name>
    <name type="common">Iberian ribbed newt</name>
    <dbReference type="NCBI Taxonomy" id="8319"/>
    <lineage>
        <taxon>Eukaryota</taxon>
        <taxon>Metazoa</taxon>
        <taxon>Chordata</taxon>
        <taxon>Craniata</taxon>
        <taxon>Vertebrata</taxon>
        <taxon>Euteleostomi</taxon>
        <taxon>Amphibia</taxon>
        <taxon>Batrachia</taxon>
        <taxon>Caudata</taxon>
        <taxon>Salamandroidea</taxon>
        <taxon>Salamandridae</taxon>
        <taxon>Pleurodelinae</taxon>
        <taxon>Pleurodeles</taxon>
    </lineage>
</organism>
<gene>
    <name evidence="2" type="ORF">NDU88_007363</name>
</gene>
<feature type="region of interest" description="Disordered" evidence="1">
    <location>
        <begin position="34"/>
        <end position="94"/>
    </location>
</feature>
<dbReference type="Proteomes" id="UP001066276">
    <property type="component" value="Chromosome 8"/>
</dbReference>
<evidence type="ECO:0000313" key="2">
    <source>
        <dbReference type="EMBL" id="KAJ1119177.1"/>
    </source>
</evidence>
<comment type="caution">
    <text evidence="2">The sequence shown here is derived from an EMBL/GenBank/DDBJ whole genome shotgun (WGS) entry which is preliminary data.</text>
</comment>
<dbReference type="EMBL" id="JANPWB010000012">
    <property type="protein sequence ID" value="KAJ1119177.1"/>
    <property type="molecule type" value="Genomic_DNA"/>
</dbReference>
<keyword evidence="3" id="KW-1185">Reference proteome</keyword>
<protein>
    <submittedName>
        <fullName evidence="2">Uncharacterized protein</fullName>
    </submittedName>
</protein>
<feature type="compositionally biased region" description="Low complexity" evidence="1">
    <location>
        <begin position="48"/>
        <end position="60"/>
    </location>
</feature>
<evidence type="ECO:0000313" key="3">
    <source>
        <dbReference type="Proteomes" id="UP001066276"/>
    </source>
</evidence>